<evidence type="ECO:0000313" key="2">
    <source>
        <dbReference type="Proteomes" id="UP000789901"/>
    </source>
</evidence>
<reference evidence="1 2" key="1">
    <citation type="submission" date="2021-06" db="EMBL/GenBank/DDBJ databases">
        <authorList>
            <person name="Kallberg Y."/>
            <person name="Tangrot J."/>
            <person name="Rosling A."/>
        </authorList>
    </citation>
    <scope>NUCLEOTIDE SEQUENCE [LARGE SCALE GENOMIC DNA]</scope>
    <source>
        <strain evidence="1 2">120-4 pot B 10/14</strain>
    </source>
</reference>
<feature type="non-terminal residue" evidence="1">
    <location>
        <position position="1"/>
    </location>
</feature>
<gene>
    <name evidence="1" type="ORF">GMARGA_LOCUS29262</name>
</gene>
<protein>
    <submittedName>
        <fullName evidence="1">24021_t:CDS:1</fullName>
    </submittedName>
</protein>
<organism evidence="1 2">
    <name type="scientific">Gigaspora margarita</name>
    <dbReference type="NCBI Taxonomy" id="4874"/>
    <lineage>
        <taxon>Eukaryota</taxon>
        <taxon>Fungi</taxon>
        <taxon>Fungi incertae sedis</taxon>
        <taxon>Mucoromycota</taxon>
        <taxon>Glomeromycotina</taxon>
        <taxon>Glomeromycetes</taxon>
        <taxon>Diversisporales</taxon>
        <taxon>Gigasporaceae</taxon>
        <taxon>Gigaspora</taxon>
    </lineage>
</organism>
<name>A0ABN7WCX1_GIGMA</name>
<dbReference type="Proteomes" id="UP000789901">
    <property type="component" value="Unassembled WGS sequence"/>
</dbReference>
<evidence type="ECO:0000313" key="1">
    <source>
        <dbReference type="EMBL" id="CAG8826948.1"/>
    </source>
</evidence>
<comment type="caution">
    <text evidence="1">The sequence shown here is derived from an EMBL/GenBank/DDBJ whole genome shotgun (WGS) entry which is preliminary data.</text>
</comment>
<proteinExistence type="predicted"/>
<keyword evidence="2" id="KW-1185">Reference proteome</keyword>
<sequence>DTFDDWNLATKQVEKYATENGFEIYKNSHEHYAKKKANTKDNLTSMCKDHNHPLSNNIQNTGTKFHHLSSKMLEEIEFLVNIGCSTGPIIHGLQKCFPNAIISPKNDQVNKNQIYYESIEVTKDAEFAKDDYESIITNLDSLIKYEAAISIVNKKNLLNSNESVYEHQIEMNYSFLNEIWQTQIISDTVKQNLNCQVKYNQGFGYAKKAVELALETSPENELNKLLQN</sequence>
<accession>A0ABN7WCX1</accession>
<dbReference type="EMBL" id="CAJVQB010039066">
    <property type="protein sequence ID" value="CAG8826948.1"/>
    <property type="molecule type" value="Genomic_DNA"/>
</dbReference>